<name>A0A0E9WGC6_ANGAN</name>
<reference evidence="1" key="2">
    <citation type="journal article" date="2015" name="Fish Shellfish Immunol.">
        <title>Early steps in the European eel (Anguilla anguilla)-Vibrio vulnificus interaction in the gills: Role of the RtxA13 toxin.</title>
        <authorList>
            <person name="Callol A."/>
            <person name="Pajuelo D."/>
            <person name="Ebbesson L."/>
            <person name="Teles M."/>
            <person name="MacKenzie S."/>
            <person name="Amaro C."/>
        </authorList>
    </citation>
    <scope>NUCLEOTIDE SEQUENCE</scope>
</reference>
<evidence type="ECO:0000313" key="1">
    <source>
        <dbReference type="EMBL" id="JAH89439.1"/>
    </source>
</evidence>
<organism evidence="1">
    <name type="scientific">Anguilla anguilla</name>
    <name type="common">European freshwater eel</name>
    <name type="synonym">Muraena anguilla</name>
    <dbReference type="NCBI Taxonomy" id="7936"/>
    <lineage>
        <taxon>Eukaryota</taxon>
        <taxon>Metazoa</taxon>
        <taxon>Chordata</taxon>
        <taxon>Craniata</taxon>
        <taxon>Vertebrata</taxon>
        <taxon>Euteleostomi</taxon>
        <taxon>Actinopterygii</taxon>
        <taxon>Neopterygii</taxon>
        <taxon>Teleostei</taxon>
        <taxon>Anguilliformes</taxon>
        <taxon>Anguillidae</taxon>
        <taxon>Anguilla</taxon>
    </lineage>
</organism>
<protein>
    <submittedName>
        <fullName evidence="1">Uncharacterized protein</fullName>
    </submittedName>
</protein>
<dbReference type="EMBL" id="GBXM01019138">
    <property type="protein sequence ID" value="JAH89439.1"/>
    <property type="molecule type" value="Transcribed_RNA"/>
</dbReference>
<sequence>MKYINKKYKYIVKYMFNLLQKGSIVYIYICLFSRHRYPGQLIQLKFFF</sequence>
<reference evidence="1" key="1">
    <citation type="submission" date="2014-11" db="EMBL/GenBank/DDBJ databases">
        <authorList>
            <person name="Amaro Gonzalez C."/>
        </authorList>
    </citation>
    <scope>NUCLEOTIDE SEQUENCE</scope>
</reference>
<dbReference type="AlphaFoldDB" id="A0A0E9WGC6"/>
<accession>A0A0E9WGC6</accession>
<proteinExistence type="predicted"/>